<feature type="compositionally biased region" description="Acidic residues" evidence="1">
    <location>
        <begin position="105"/>
        <end position="114"/>
    </location>
</feature>
<gene>
    <name evidence="2" type="ORF">SAMN05444392_107116</name>
</gene>
<dbReference type="Proteomes" id="UP000184476">
    <property type="component" value="Unassembled WGS sequence"/>
</dbReference>
<keyword evidence="3" id="KW-1185">Reference proteome</keyword>
<sequence length="114" mass="12191">MGGSVLGVVLVGRSHLHGDDDPDGEQDEQEGELADDRAGVEAEQRHARTPLLDEQLQLRGEVPADGALLLHLLGDAHGGEEHTEGEERGDSDDDRHHEAVKPDEQADEGGPDAH</sequence>
<evidence type="ECO:0000256" key="1">
    <source>
        <dbReference type="SAM" id="MobiDB-lite"/>
    </source>
</evidence>
<feature type="compositionally biased region" description="Basic and acidic residues" evidence="1">
    <location>
        <begin position="34"/>
        <end position="46"/>
    </location>
</feature>
<dbReference type="AlphaFoldDB" id="A0A1M4YTI8"/>
<evidence type="ECO:0000313" key="2">
    <source>
        <dbReference type="EMBL" id="SHF08656.1"/>
    </source>
</evidence>
<feature type="compositionally biased region" description="Low complexity" evidence="1">
    <location>
        <begin position="1"/>
        <end position="13"/>
    </location>
</feature>
<dbReference type="EMBL" id="FQVL01000007">
    <property type="protein sequence ID" value="SHF08656.1"/>
    <property type="molecule type" value="Genomic_DNA"/>
</dbReference>
<name>A0A1M4YTI8_9BACL</name>
<feature type="region of interest" description="Disordered" evidence="1">
    <location>
        <begin position="70"/>
        <end position="114"/>
    </location>
</feature>
<feature type="compositionally biased region" description="Acidic residues" evidence="1">
    <location>
        <begin position="20"/>
        <end position="33"/>
    </location>
</feature>
<organism evidence="2 3">
    <name type="scientific">Seinonella peptonophila</name>
    <dbReference type="NCBI Taxonomy" id="112248"/>
    <lineage>
        <taxon>Bacteria</taxon>
        <taxon>Bacillati</taxon>
        <taxon>Bacillota</taxon>
        <taxon>Bacilli</taxon>
        <taxon>Bacillales</taxon>
        <taxon>Thermoactinomycetaceae</taxon>
        <taxon>Seinonella</taxon>
    </lineage>
</organism>
<protein>
    <submittedName>
        <fullName evidence="2">Uncharacterized protein</fullName>
    </submittedName>
</protein>
<dbReference type="STRING" id="112248.SAMN05444392_107116"/>
<feature type="region of interest" description="Disordered" evidence="1">
    <location>
        <begin position="1"/>
        <end position="56"/>
    </location>
</feature>
<accession>A0A1M4YTI8</accession>
<evidence type="ECO:0000313" key="3">
    <source>
        <dbReference type="Proteomes" id="UP000184476"/>
    </source>
</evidence>
<proteinExistence type="predicted"/>
<feature type="compositionally biased region" description="Basic and acidic residues" evidence="1">
    <location>
        <begin position="77"/>
        <end position="104"/>
    </location>
</feature>
<reference evidence="2 3" key="1">
    <citation type="submission" date="2016-11" db="EMBL/GenBank/DDBJ databases">
        <authorList>
            <person name="Jaros S."/>
            <person name="Januszkiewicz K."/>
            <person name="Wedrychowicz H."/>
        </authorList>
    </citation>
    <scope>NUCLEOTIDE SEQUENCE [LARGE SCALE GENOMIC DNA]</scope>
    <source>
        <strain evidence="2 3">DSM 44666</strain>
    </source>
</reference>